<evidence type="ECO:0000313" key="1">
    <source>
        <dbReference type="EMBL" id="KHJ83928.1"/>
    </source>
</evidence>
<dbReference type="EMBL" id="KN571042">
    <property type="protein sequence ID" value="KHJ83928.1"/>
    <property type="molecule type" value="Genomic_DNA"/>
</dbReference>
<name>A0A0B1SF25_OESDE</name>
<protein>
    <submittedName>
        <fullName evidence="1">Uncharacterized protein</fullName>
    </submittedName>
</protein>
<dbReference type="AlphaFoldDB" id="A0A0B1SF25"/>
<proteinExistence type="predicted"/>
<evidence type="ECO:0000313" key="2">
    <source>
        <dbReference type="Proteomes" id="UP000053660"/>
    </source>
</evidence>
<reference evidence="1 2" key="1">
    <citation type="submission" date="2014-03" db="EMBL/GenBank/DDBJ databases">
        <title>Draft genome of the hookworm Oesophagostomum dentatum.</title>
        <authorList>
            <person name="Mitreva M."/>
        </authorList>
    </citation>
    <scope>NUCLEOTIDE SEQUENCE [LARGE SCALE GENOMIC DNA]</scope>
    <source>
        <strain evidence="1 2">OD-Hann</strain>
    </source>
</reference>
<organism evidence="1 2">
    <name type="scientific">Oesophagostomum dentatum</name>
    <name type="common">Nodular worm</name>
    <dbReference type="NCBI Taxonomy" id="61180"/>
    <lineage>
        <taxon>Eukaryota</taxon>
        <taxon>Metazoa</taxon>
        <taxon>Ecdysozoa</taxon>
        <taxon>Nematoda</taxon>
        <taxon>Chromadorea</taxon>
        <taxon>Rhabditida</taxon>
        <taxon>Rhabditina</taxon>
        <taxon>Rhabditomorpha</taxon>
        <taxon>Strongyloidea</taxon>
        <taxon>Strongylidae</taxon>
        <taxon>Oesophagostomum</taxon>
    </lineage>
</organism>
<accession>A0A0B1SF25</accession>
<keyword evidence="2" id="KW-1185">Reference proteome</keyword>
<gene>
    <name evidence="1" type="ORF">OESDEN_16365</name>
</gene>
<sequence>MALCPAPQTKMALLATVVVVIEDLHAGYHTTIAKMCHRSADQMGNVFREQIVYVLLCILKGISSTELKHEHCDRIASKV</sequence>
<dbReference type="Proteomes" id="UP000053660">
    <property type="component" value="Unassembled WGS sequence"/>
</dbReference>